<protein>
    <recommendedName>
        <fullName evidence="1">DUF357 domain-containing protein</fullName>
    </recommendedName>
</protein>
<dbReference type="Proteomes" id="UP000070491">
    <property type="component" value="Unassembled WGS sequence"/>
</dbReference>
<evidence type="ECO:0000313" key="3">
    <source>
        <dbReference type="Proteomes" id="UP000070491"/>
    </source>
</evidence>
<reference evidence="2 3" key="1">
    <citation type="journal article" date="2016" name="Sci. Rep.">
        <title>Metabolic traits of an uncultured archaeal lineage -MSBL1- from brine pools of the Red Sea.</title>
        <authorList>
            <person name="Mwirichia R."/>
            <person name="Alam I."/>
            <person name="Rashid M."/>
            <person name="Vinu M."/>
            <person name="Ba-Alawi W."/>
            <person name="Anthony Kamau A."/>
            <person name="Kamanda Ngugi D."/>
            <person name="Goker M."/>
            <person name="Klenk H.P."/>
            <person name="Bajic V."/>
            <person name="Stingl U."/>
        </authorList>
    </citation>
    <scope>NUCLEOTIDE SEQUENCE [LARGE SCALE GENOMIC DNA]</scope>
    <source>
        <strain evidence="2">SCGC-AAA382F02</strain>
    </source>
</reference>
<feature type="domain" description="DUF357" evidence="1">
    <location>
        <begin position="25"/>
        <end position="76"/>
    </location>
</feature>
<dbReference type="Pfam" id="PF04010">
    <property type="entry name" value="DUF357"/>
    <property type="match status" value="1"/>
</dbReference>
<comment type="caution">
    <text evidence="2">The sequence shown here is derived from an EMBL/GenBank/DDBJ whole genome shotgun (WGS) entry which is preliminary data.</text>
</comment>
<evidence type="ECO:0000259" key="1">
    <source>
        <dbReference type="Pfam" id="PF04010"/>
    </source>
</evidence>
<organism evidence="2 3">
    <name type="scientific">candidate division MSBL1 archaeon SCGC-AAA382F02</name>
    <dbReference type="NCBI Taxonomy" id="1698282"/>
    <lineage>
        <taxon>Archaea</taxon>
        <taxon>Methanobacteriati</taxon>
        <taxon>Methanobacteriota</taxon>
        <taxon>candidate division MSBL1</taxon>
    </lineage>
</organism>
<name>A0A133VI90_9EURY</name>
<gene>
    <name evidence="2" type="ORF">AKJ53_01230</name>
</gene>
<dbReference type="Gene3D" id="1.20.1270.90">
    <property type="entry name" value="AF1782-like"/>
    <property type="match status" value="1"/>
</dbReference>
<keyword evidence="3" id="KW-1185">Reference proteome</keyword>
<dbReference type="InterPro" id="IPR036809">
    <property type="entry name" value="AF1782-like_sf"/>
</dbReference>
<accession>A0A133VI90</accession>
<evidence type="ECO:0000313" key="2">
    <source>
        <dbReference type="EMBL" id="KXB06149.1"/>
    </source>
</evidence>
<proteinExistence type="predicted"/>
<dbReference type="AlphaFoldDB" id="A0A133VI90"/>
<dbReference type="InterPro" id="IPR023140">
    <property type="entry name" value="DUF357"/>
</dbReference>
<dbReference type="SUPFAM" id="SSF158372">
    <property type="entry name" value="AF1782-like"/>
    <property type="match status" value="1"/>
</dbReference>
<sequence>MLKNELEKEIEKWTEKLNERLPGLKPEDNSGKEILENIKAYREDSKHFFQNDNLIKSYEALIWAWAFVEIGENLGHLTHSEKA</sequence>
<dbReference type="EMBL" id="LHYG01000013">
    <property type="protein sequence ID" value="KXB06149.1"/>
    <property type="molecule type" value="Genomic_DNA"/>
</dbReference>